<gene>
    <name evidence="1" type="ORF">ymoll0001_41320</name>
</gene>
<evidence type="ECO:0000313" key="2">
    <source>
        <dbReference type="Proteomes" id="UP000003027"/>
    </source>
</evidence>
<feature type="non-terminal residue" evidence="1">
    <location>
        <position position="50"/>
    </location>
</feature>
<organism evidence="1 2">
    <name type="scientific">Yersinia mollaretii (strain ATCC 43969 / DSM 18520 / CIP 103324 / CNY 7263 / WAIP 204)</name>
    <dbReference type="NCBI Taxonomy" id="349967"/>
    <lineage>
        <taxon>Bacteria</taxon>
        <taxon>Pseudomonadati</taxon>
        <taxon>Pseudomonadota</taxon>
        <taxon>Gammaproteobacteria</taxon>
        <taxon>Enterobacterales</taxon>
        <taxon>Yersiniaceae</taxon>
        <taxon>Yersinia</taxon>
    </lineage>
</organism>
<dbReference type="Proteomes" id="UP000003027">
    <property type="component" value="Unassembled WGS sequence"/>
</dbReference>
<name>A0ABM9Y4D0_YERMW</name>
<protein>
    <submittedName>
        <fullName evidence="1">Uncharacterized protein</fullName>
    </submittedName>
</protein>
<reference evidence="1" key="1">
    <citation type="submission" date="2008-12" db="EMBL/GenBank/DDBJ databases">
        <title>Annotation of the Yersinia mollaretii ATCC 43969 genome.</title>
        <authorList>
            <person name="Read T.D."/>
            <person name="Akmal A."/>
            <person name="Bishop-Lilly K."/>
            <person name="Chen P.E."/>
            <person name="Cook C."/>
            <person name="Kiley M.P."/>
            <person name="Lentz S."/>
            <person name="Mateczun A."/>
            <person name="Nagarajan N."/>
            <person name="Nolan N."/>
            <person name="Osborne B.I."/>
            <person name="Pop M."/>
            <person name="Sozhamannan S."/>
            <person name="Stewart A.C."/>
            <person name="Sulakvelidze A."/>
            <person name="Thomason B."/>
            <person name="Willner K."/>
            <person name="Zwick M.E."/>
        </authorList>
    </citation>
    <scope>NUCLEOTIDE SEQUENCE [LARGE SCALE GENOMIC DNA]</scope>
    <source>
        <strain evidence="1">ATCC 43969</strain>
    </source>
</reference>
<evidence type="ECO:0000313" key="1">
    <source>
        <dbReference type="EMBL" id="EEQ08572.1"/>
    </source>
</evidence>
<keyword evidence="2" id="KW-1185">Reference proteome</keyword>
<proteinExistence type="predicted"/>
<accession>A0ABM9Y4D0</accession>
<dbReference type="EMBL" id="AALD02000137">
    <property type="protein sequence ID" value="EEQ08572.1"/>
    <property type="molecule type" value="Genomic_DNA"/>
</dbReference>
<sequence length="50" mass="4863">MSLTGDNSGFSGQYALADSSKLTVASTNNLGAAATIALAGAQDILALSGF</sequence>
<comment type="caution">
    <text evidence="1">The sequence shown here is derived from an EMBL/GenBank/DDBJ whole genome shotgun (WGS) entry which is preliminary data.</text>
</comment>